<evidence type="ECO:0000313" key="3">
    <source>
        <dbReference type="Proteomes" id="UP000054498"/>
    </source>
</evidence>
<feature type="non-terminal residue" evidence="2">
    <location>
        <position position="59"/>
    </location>
</feature>
<dbReference type="RefSeq" id="XP_013900941.1">
    <property type="nucleotide sequence ID" value="XM_014045487.1"/>
</dbReference>
<sequence length="59" mass="6752">MSVQQRHKRKARRPSEEVPDSDGPFYSAEGEDDVLVHEEVDSEEDARKAAKRASGKRQR</sequence>
<protein>
    <submittedName>
        <fullName evidence="2">Uncharacterized protein</fullName>
    </submittedName>
</protein>
<evidence type="ECO:0000256" key="1">
    <source>
        <dbReference type="SAM" id="MobiDB-lite"/>
    </source>
</evidence>
<name>A0A0D2MMY3_9CHLO</name>
<dbReference type="GeneID" id="25738919"/>
<organism evidence="2 3">
    <name type="scientific">Monoraphidium neglectum</name>
    <dbReference type="NCBI Taxonomy" id="145388"/>
    <lineage>
        <taxon>Eukaryota</taxon>
        <taxon>Viridiplantae</taxon>
        <taxon>Chlorophyta</taxon>
        <taxon>core chlorophytes</taxon>
        <taxon>Chlorophyceae</taxon>
        <taxon>CS clade</taxon>
        <taxon>Sphaeropleales</taxon>
        <taxon>Selenastraceae</taxon>
        <taxon>Monoraphidium</taxon>
    </lineage>
</organism>
<feature type="compositionally biased region" description="Basic residues" evidence="1">
    <location>
        <begin position="1"/>
        <end position="12"/>
    </location>
</feature>
<feature type="compositionally biased region" description="Basic residues" evidence="1">
    <location>
        <begin position="49"/>
        <end position="59"/>
    </location>
</feature>
<dbReference type="Proteomes" id="UP000054498">
    <property type="component" value="Unassembled WGS sequence"/>
</dbReference>
<evidence type="ECO:0000313" key="2">
    <source>
        <dbReference type="EMBL" id="KIZ01922.1"/>
    </source>
</evidence>
<gene>
    <name evidence="2" type="ORF">MNEG_6043</name>
</gene>
<dbReference type="KEGG" id="mng:MNEG_6043"/>
<proteinExistence type="predicted"/>
<feature type="region of interest" description="Disordered" evidence="1">
    <location>
        <begin position="1"/>
        <end position="59"/>
    </location>
</feature>
<keyword evidence="3" id="KW-1185">Reference proteome</keyword>
<reference evidence="2 3" key="1">
    <citation type="journal article" date="2013" name="BMC Genomics">
        <title>Reconstruction of the lipid metabolism for the microalga Monoraphidium neglectum from its genome sequence reveals characteristics suitable for biofuel production.</title>
        <authorList>
            <person name="Bogen C."/>
            <person name="Al-Dilaimi A."/>
            <person name="Albersmeier A."/>
            <person name="Wichmann J."/>
            <person name="Grundmann M."/>
            <person name="Rupp O."/>
            <person name="Lauersen K.J."/>
            <person name="Blifernez-Klassen O."/>
            <person name="Kalinowski J."/>
            <person name="Goesmann A."/>
            <person name="Mussgnug J.H."/>
            <person name="Kruse O."/>
        </authorList>
    </citation>
    <scope>NUCLEOTIDE SEQUENCE [LARGE SCALE GENOMIC DNA]</scope>
    <source>
        <strain evidence="2 3">SAG 48.87</strain>
    </source>
</reference>
<dbReference type="AlphaFoldDB" id="A0A0D2MMY3"/>
<dbReference type="EMBL" id="KK101168">
    <property type="protein sequence ID" value="KIZ01922.1"/>
    <property type="molecule type" value="Genomic_DNA"/>
</dbReference>
<accession>A0A0D2MMY3</accession>